<evidence type="ECO:0000256" key="3">
    <source>
        <dbReference type="ARBA" id="ARBA00023163"/>
    </source>
</evidence>
<dbReference type="SUPFAM" id="SSF64288">
    <property type="entry name" value="Chorismate lyase-like"/>
    <property type="match status" value="1"/>
</dbReference>
<dbReference type="PROSITE" id="PS50949">
    <property type="entry name" value="HTH_GNTR"/>
    <property type="match status" value="1"/>
</dbReference>
<dbReference type="InterPro" id="IPR036388">
    <property type="entry name" value="WH-like_DNA-bd_sf"/>
</dbReference>
<dbReference type="CDD" id="cd07377">
    <property type="entry name" value="WHTH_GntR"/>
    <property type="match status" value="1"/>
</dbReference>
<dbReference type="SMART" id="SM00345">
    <property type="entry name" value="HTH_GNTR"/>
    <property type="match status" value="1"/>
</dbReference>
<evidence type="ECO:0000313" key="5">
    <source>
        <dbReference type="EMBL" id="MFC0227452.1"/>
    </source>
</evidence>
<evidence type="ECO:0000256" key="2">
    <source>
        <dbReference type="ARBA" id="ARBA00023125"/>
    </source>
</evidence>
<dbReference type="RefSeq" id="WP_380676072.1">
    <property type="nucleotide sequence ID" value="NZ_CP173186.1"/>
</dbReference>
<dbReference type="InterPro" id="IPR000524">
    <property type="entry name" value="Tscrpt_reg_HTH_GntR"/>
</dbReference>
<organism evidence="5 6">
    <name type="scientific">Serratia aquatilis</name>
    <dbReference type="NCBI Taxonomy" id="1737515"/>
    <lineage>
        <taxon>Bacteria</taxon>
        <taxon>Pseudomonadati</taxon>
        <taxon>Pseudomonadota</taxon>
        <taxon>Gammaproteobacteria</taxon>
        <taxon>Enterobacterales</taxon>
        <taxon>Yersiniaceae</taxon>
        <taxon>Serratia</taxon>
    </lineage>
</organism>
<dbReference type="Pfam" id="PF00392">
    <property type="entry name" value="GntR"/>
    <property type="match status" value="1"/>
</dbReference>
<dbReference type="InterPro" id="IPR028978">
    <property type="entry name" value="Chorismate_lyase_/UTRA_dom_sf"/>
</dbReference>
<dbReference type="Gene3D" id="3.40.1410.10">
    <property type="entry name" value="Chorismate lyase-like"/>
    <property type="match status" value="1"/>
</dbReference>
<feature type="domain" description="HTH gntR-type" evidence="4">
    <location>
        <begin position="3"/>
        <end position="71"/>
    </location>
</feature>
<dbReference type="Gene3D" id="1.10.10.10">
    <property type="entry name" value="Winged helix-like DNA-binding domain superfamily/Winged helix DNA-binding domain"/>
    <property type="match status" value="1"/>
</dbReference>
<dbReference type="EMBL" id="JBHLXG010000011">
    <property type="protein sequence ID" value="MFC0227452.1"/>
    <property type="molecule type" value="Genomic_DNA"/>
</dbReference>
<dbReference type="InterPro" id="IPR050679">
    <property type="entry name" value="Bact_HTH_transcr_reg"/>
</dbReference>
<reference evidence="5 6" key="1">
    <citation type="submission" date="2024-09" db="EMBL/GenBank/DDBJ databases">
        <authorList>
            <person name="Sun Q."/>
            <person name="Mori K."/>
        </authorList>
    </citation>
    <scope>NUCLEOTIDE SEQUENCE [LARGE SCALE GENOMIC DNA]</scope>
    <source>
        <strain evidence="5 6">CCM 8626</strain>
    </source>
</reference>
<dbReference type="PRINTS" id="PR00035">
    <property type="entry name" value="HTHGNTR"/>
</dbReference>
<keyword evidence="3" id="KW-0804">Transcription</keyword>
<keyword evidence="2" id="KW-0238">DNA-binding</keyword>
<keyword evidence="6" id="KW-1185">Reference proteome</keyword>
<dbReference type="Proteomes" id="UP001589792">
    <property type="component" value="Unassembled WGS sequence"/>
</dbReference>
<keyword evidence="1" id="KW-0805">Transcription regulation</keyword>
<dbReference type="NCBIfam" id="TIGR03337">
    <property type="entry name" value="phnR"/>
    <property type="match status" value="1"/>
</dbReference>
<dbReference type="InterPro" id="IPR017722">
    <property type="entry name" value="Tscrpt_reg_PhnR"/>
</dbReference>
<gene>
    <name evidence="5" type="primary">phnR</name>
    <name evidence="5" type="ORF">ACFFJ3_13190</name>
</gene>
<comment type="caution">
    <text evidence="5">The sequence shown here is derived from an EMBL/GenBank/DDBJ whole genome shotgun (WGS) entry which is preliminary data.</text>
</comment>
<evidence type="ECO:0000259" key="4">
    <source>
        <dbReference type="PROSITE" id="PS50949"/>
    </source>
</evidence>
<dbReference type="InterPro" id="IPR011663">
    <property type="entry name" value="UTRA"/>
</dbReference>
<dbReference type="InterPro" id="IPR036390">
    <property type="entry name" value="WH_DNA-bd_sf"/>
</dbReference>
<proteinExistence type="predicted"/>
<dbReference type="SMART" id="SM00866">
    <property type="entry name" value="UTRA"/>
    <property type="match status" value="1"/>
</dbReference>
<name>A0ABV6EEN5_9GAMM</name>
<dbReference type="PANTHER" id="PTHR44846">
    <property type="entry name" value="MANNOSYL-D-GLYCERATE TRANSPORT/METABOLISM SYSTEM REPRESSOR MNGR-RELATED"/>
    <property type="match status" value="1"/>
</dbReference>
<accession>A0ABV6EEN5</accession>
<protein>
    <submittedName>
        <fullName evidence="5">Phosphonate utilization transcriptional regulator PhnR</fullName>
    </submittedName>
</protein>
<evidence type="ECO:0000313" key="6">
    <source>
        <dbReference type="Proteomes" id="UP001589792"/>
    </source>
</evidence>
<dbReference type="Pfam" id="PF07702">
    <property type="entry name" value="UTRA"/>
    <property type="match status" value="1"/>
</dbReference>
<dbReference type="PANTHER" id="PTHR44846:SF7">
    <property type="entry name" value="TRANSCRIPTIONAL REGULATOR OF 2-AMINOETHYLPHOSPHONATE DEGRADATION OPERONS-RELATED"/>
    <property type="match status" value="1"/>
</dbReference>
<sequence length="235" mass="27148">MIKPQYLQIKDALITQIQAGGLSANDKLPSERLLGELYGTTRVTIREALVQLEANGLIYREDRRGWFVTPPRFRLNPRHTSNFHQIVRDQGGEPHTELLEKSRIAVPPLLLPRLSLKPFDSIFLLKRLRFANDRAICYCENYCLPERVPGLLDLDLNGSLTELYQSHYGIHYARMQVTFYPTALPDEVAHQLRATAGLPALRLERLNFDQHGQVLDFDLEYWRHDSLEIDVDTQD</sequence>
<evidence type="ECO:0000256" key="1">
    <source>
        <dbReference type="ARBA" id="ARBA00023015"/>
    </source>
</evidence>
<dbReference type="SUPFAM" id="SSF46785">
    <property type="entry name" value="Winged helix' DNA-binding domain"/>
    <property type="match status" value="1"/>
</dbReference>